<dbReference type="InterPro" id="IPR032427">
    <property type="entry name" value="P22_portal"/>
</dbReference>
<feature type="region of interest" description="Disordered" evidence="1">
    <location>
        <begin position="662"/>
        <end position="708"/>
    </location>
</feature>
<dbReference type="AlphaFoldDB" id="A0A328ZRS6"/>
<proteinExistence type="predicted"/>
<organism evidence="2 3">
    <name type="scientific">Paracidovorax anthurii</name>
    <dbReference type="NCBI Taxonomy" id="78229"/>
    <lineage>
        <taxon>Bacteria</taxon>
        <taxon>Pseudomonadati</taxon>
        <taxon>Pseudomonadota</taxon>
        <taxon>Betaproteobacteria</taxon>
        <taxon>Burkholderiales</taxon>
        <taxon>Comamonadaceae</taxon>
        <taxon>Paracidovorax</taxon>
    </lineage>
</organism>
<sequence>MNMNSITVISTGDEAARTTWLRYQYGKDRGHLDYLQQAARCEDMYMGGGRQWTEAARAQLALERRPFYELNGIKPSVNSAVGYQIHNRLDIALKPRGGDSDLDTATILSKVVMQVADLCNLHWHETQMFSDGVIQQRGYYDVRMDFNRNIQGEIEVSTLDPMDVVPDPDAKSYDPDDWGDVIVSRWLTLDEIEQRYGKKARKAAEESHDAGQDFGDIDDEVERSKFASRDRMGHFFDACAKKEDGLERYRILDRQRFVYELTDCIVWPRTGDVQVEEVMAQESILDALQNGAVRARRMQRRVKWTVTTFTATLHDTYSPYEHYTVVPYFAYFRRGKTGGMVDDAIGPQEILNKAMSQYIHIVNTAANSGWTVEENTLTNMTLDELQARGGQTGLVVEYKKGSTPPQKIPPNQVPTGVDRLIDRADKALKDVTVPDAMRGQQGPEVSGVAIQSRQFAAQQQLAVPLDNLNYTRHLLAVRLVKLIQRYYDSYRIFRITETDPMTGKPQEKVVEINKFDPATGRYLNDVTVGTYDVVITEQPMQVTFQNSQFQQAMEMRKAGIAIPDPAVLRYSNLADKQEILASMQQAGQPPADPTLQAKADLLQAQTRETDARTRRTDAQATDVAVKTQYSGAQTAQVIAQNPAVAPLADSLLRSANYKDHDAAPIVPQPAGALPALDMPRNTDPLTPSSPERGVNRGIETQAADGLQT</sequence>
<evidence type="ECO:0008006" key="4">
    <source>
        <dbReference type="Google" id="ProtNLM"/>
    </source>
</evidence>
<reference evidence="2 3" key="1">
    <citation type="submission" date="2018-06" db="EMBL/GenBank/DDBJ databases">
        <title>Genomic Encyclopedia of Archaeal and Bacterial Type Strains, Phase II (KMG-II): from individual species to whole genera.</title>
        <authorList>
            <person name="Goeker M."/>
        </authorList>
    </citation>
    <scope>NUCLEOTIDE SEQUENCE [LARGE SCALE GENOMIC DNA]</scope>
    <source>
        <strain evidence="2 3">CFPB 3232</strain>
    </source>
</reference>
<accession>A0A328ZRS6</accession>
<evidence type="ECO:0000313" key="2">
    <source>
        <dbReference type="EMBL" id="RAR85026.1"/>
    </source>
</evidence>
<name>A0A328ZRS6_9BURK</name>
<protein>
    <recommendedName>
        <fullName evidence="4">Genomic island protein</fullName>
    </recommendedName>
</protein>
<keyword evidence="3" id="KW-1185">Reference proteome</keyword>
<dbReference type="Proteomes" id="UP000248856">
    <property type="component" value="Unassembled WGS sequence"/>
</dbReference>
<evidence type="ECO:0000256" key="1">
    <source>
        <dbReference type="SAM" id="MobiDB-lite"/>
    </source>
</evidence>
<dbReference type="EMBL" id="QLTA01000008">
    <property type="protein sequence ID" value="RAR85026.1"/>
    <property type="molecule type" value="Genomic_DNA"/>
</dbReference>
<comment type="caution">
    <text evidence="2">The sequence shown here is derived from an EMBL/GenBank/DDBJ whole genome shotgun (WGS) entry which is preliminary data.</text>
</comment>
<dbReference type="Pfam" id="PF16510">
    <property type="entry name" value="P22_portal"/>
    <property type="match status" value="1"/>
</dbReference>
<evidence type="ECO:0000313" key="3">
    <source>
        <dbReference type="Proteomes" id="UP000248856"/>
    </source>
</evidence>
<gene>
    <name evidence="2" type="ORF">AX018_1008119</name>
</gene>